<sequence>MGNTLIILLSYILNFILIILIISLIIRIRNVERKLINFSPTEAYSILENMHEMVLESQRLADSLEAAIKSKEAVLEDLSDLVDEKILRYEKISGEKYTYKQPEKKEPVKNIIPEVKKEAAANIQEIKEQEQVKQPETKKDLKSKILELSNSGKASIDIARELGISITEVQLALRLTPKG</sequence>
<reference evidence="2" key="1">
    <citation type="journal article" date="2021" name="PeerJ">
        <title>Extensive microbial diversity within the chicken gut microbiome revealed by metagenomics and culture.</title>
        <authorList>
            <person name="Gilroy R."/>
            <person name="Ravi A."/>
            <person name="Getino M."/>
            <person name="Pursley I."/>
            <person name="Horton D.L."/>
            <person name="Alikhan N.F."/>
            <person name="Baker D."/>
            <person name="Gharbi K."/>
            <person name="Hall N."/>
            <person name="Watson M."/>
            <person name="Adriaenssens E.M."/>
            <person name="Foster-Nyarko E."/>
            <person name="Jarju S."/>
            <person name="Secka A."/>
            <person name="Antonio M."/>
            <person name="Oren A."/>
            <person name="Chaudhuri R.R."/>
            <person name="La Ragione R."/>
            <person name="Hildebrand F."/>
            <person name="Pallen M.J."/>
        </authorList>
    </citation>
    <scope>NUCLEOTIDE SEQUENCE</scope>
    <source>
        <strain evidence="2">ChiW4-1371</strain>
    </source>
</reference>
<accession>A0A9D2GVE2</accession>
<protein>
    <submittedName>
        <fullName evidence="2">Uncharacterized protein</fullName>
    </submittedName>
</protein>
<comment type="caution">
    <text evidence="2">The sequence shown here is derived from an EMBL/GenBank/DDBJ whole genome shotgun (WGS) entry which is preliminary data.</text>
</comment>
<gene>
    <name evidence="2" type="ORF">H9804_06955</name>
</gene>
<organism evidence="2 3">
    <name type="scientific">Candidatus Mucispirillum faecigallinarum</name>
    <dbReference type="NCBI Taxonomy" id="2838699"/>
    <lineage>
        <taxon>Bacteria</taxon>
        <taxon>Pseudomonadati</taxon>
        <taxon>Deferribacterota</taxon>
        <taxon>Deferribacteres</taxon>
        <taxon>Deferribacterales</taxon>
        <taxon>Mucispirillaceae</taxon>
        <taxon>Mucispirillum</taxon>
    </lineage>
</organism>
<keyword evidence="1" id="KW-0812">Transmembrane</keyword>
<evidence type="ECO:0000313" key="3">
    <source>
        <dbReference type="Proteomes" id="UP000824176"/>
    </source>
</evidence>
<name>A0A9D2GVE2_9BACT</name>
<dbReference type="Pfam" id="PF19610">
    <property type="entry name" value="DUF6115"/>
    <property type="match status" value="1"/>
</dbReference>
<feature type="transmembrane region" description="Helical" evidence="1">
    <location>
        <begin position="6"/>
        <end position="26"/>
    </location>
</feature>
<keyword evidence="1" id="KW-0472">Membrane</keyword>
<dbReference type="InterPro" id="IPR046118">
    <property type="entry name" value="DUF6115"/>
</dbReference>
<evidence type="ECO:0000313" key="2">
    <source>
        <dbReference type="EMBL" id="HIZ89666.1"/>
    </source>
</evidence>
<keyword evidence="1" id="KW-1133">Transmembrane helix</keyword>
<proteinExistence type="predicted"/>
<reference evidence="2" key="2">
    <citation type="submission" date="2021-04" db="EMBL/GenBank/DDBJ databases">
        <authorList>
            <person name="Gilroy R."/>
        </authorList>
    </citation>
    <scope>NUCLEOTIDE SEQUENCE</scope>
    <source>
        <strain evidence="2">ChiW4-1371</strain>
    </source>
</reference>
<dbReference type="EMBL" id="DXAQ01000107">
    <property type="protein sequence ID" value="HIZ89666.1"/>
    <property type="molecule type" value="Genomic_DNA"/>
</dbReference>
<dbReference type="AlphaFoldDB" id="A0A9D2GVE2"/>
<dbReference type="Proteomes" id="UP000824176">
    <property type="component" value="Unassembled WGS sequence"/>
</dbReference>
<evidence type="ECO:0000256" key="1">
    <source>
        <dbReference type="SAM" id="Phobius"/>
    </source>
</evidence>